<keyword evidence="2" id="KW-1185">Reference proteome</keyword>
<reference evidence="1 2" key="1">
    <citation type="journal article" date="2023" name="Sci. Data">
        <title>Genome assembly of the Korean intertidal mud-creeper Batillaria attramentaria.</title>
        <authorList>
            <person name="Patra A.K."/>
            <person name="Ho P.T."/>
            <person name="Jun S."/>
            <person name="Lee S.J."/>
            <person name="Kim Y."/>
            <person name="Won Y.J."/>
        </authorList>
    </citation>
    <scope>NUCLEOTIDE SEQUENCE [LARGE SCALE GENOMIC DNA]</scope>
    <source>
        <strain evidence="1">Wonlab-2016</strain>
    </source>
</reference>
<evidence type="ECO:0000313" key="1">
    <source>
        <dbReference type="EMBL" id="KAK7483089.1"/>
    </source>
</evidence>
<dbReference type="Proteomes" id="UP001519460">
    <property type="component" value="Unassembled WGS sequence"/>
</dbReference>
<accession>A0ABD0K7E0</accession>
<dbReference type="EMBL" id="JACVVK020000233">
    <property type="protein sequence ID" value="KAK7483089.1"/>
    <property type="molecule type" value="Genomic_DNA"/>
</dbReference>
<protein>
    <submittedName>
        <fullName evidence="1">Uncharacterized protein</fullName>
    </submittedName>
</protein>
<name>A0ABD0K7E0_9CAEN</name>
<evidence type="ECO:0000313" key="2">
    <source>
        <dbReference type="Proteomes" id="UP001519460"/>
    </source>
</evidence>
<sequence>MLYVLALSDSYVVIGTLCSSVLLHTRELARNEIVLRHLTVYVIFRGSLAGGLSLVGARELTIKEVRLLTGRVGIRKLDGDPQYDVTQLVAIRPGLTKYNVAVSLSYSPGADERHVAIHPGLTNYV</sequence>
<proteinExistence type="predicted"/>
<dbReference type="AlphaFoldDB" id="A0ABD0K7E0"/>
<comment type="caution">
    <text evidence="1">The sequence shown here is derived from an EMBL/GenBank/DDBJ whole genome shotgun (WGS) entry which is preliminary data.</text>
</comment>
<organism evidence="1 2">
    <name type="scientific">Batillaria attramentaria</name>
    <dbReference type="NCBI Taxonomy" id="370345"/>
    <lineage>
        <taxon>Eukaryota</taxon>
        <taxon>Metazoa</taxon>
        <taxon>Spiralia</taxon>
        <taxon>Lophotrochozoa</taxon>
        <taxon>Mollusca</taxon>
        <taxon>Gastropoda</taxon>
        <taxon>Caenogastropoda</taxon>
        <taxon>Sorbeoconcha</taxon>
        <taxon>Cerithioidea</taxon>
        <taxon>Batillariidae</taxon>
        <taxon>Batillaria</taxon>
    </lineage>
</organism>
<gene>
    <name evidence="1" type="ORF">BaRGS_00025657</name>
</gene>